<dbReference type="RefSeq" id="WP_310376658.1">
    <property type="nucleotide sequence ID" value="NZ_JAVDXT010000005.1"/>
</dbReference>
<reference evidence="2 3" key="1">
    <citation type="submission" date="2023-07" db="EMBL/GenBank/DDBJ databases">
        <title>Sorghum-associated microbial communities from plants grown in Nebraska, USA.</title>
        <authorList>
            <person name="Schachtman D."/>
        </authorList>
    </citation>
    <scope>NUCLEOTIDE SEQUENCE [LARGE SCALE GENOMIC DNA]</scope>
    <source>
        <strain evidence="2 3">BE313</strain>
    </source>
</reference>
<proteinExistence type="predicted"/>
<accession>A0ABU2CER0</accession>
<keyword evidence="1" id="KW-0812">Transmembrane</keyword>
<comment type="caution">
    <text evidence="2">The sequence shown here is derived from an EMBL/GenBank/DDBJ whole genome shotgun (WGS) entry which is preliminary data.</text>
</comment>
<evidence type="ECO:0000313" key="3">
    <source>
        <dbReference type="Proteomes" id="UP001180487"/>
    </source>
</evidence>
<sequence length="40" mass="4732">MLLRKATLIRLMAVPACLVWGVAELWALQRARWQLRRFGH</sequence>
<feature type="transmembrane region" description="Helical" evidence="1">
    <location>
        <begin position="6"/>
        <end position="28"/>
    </location>
</feature>
<dbReference type="Proteomes" id="UP001180487">
    <property type="component" value="Unassembled WGS sequence"/>
</dbReference>
<protein>
    <submittedName>
        <fullName evidence="2">ABC-type sulfate transport system permease subunit</fullName>
    </submittedName>
</protein>
<evidence type="ECO:0000256" key="1">
    <source>
        <dbReference type="SAM" id="Phobius"/>
    </source>
</evidence>
<dbReference type="EMBL" id="JAVDXT010000005">
    <property type="protein sequence ID" value="MDR7379822.1"/>
    <property type="molecule type" value="Genomic_DNA"/>
</dbReference>
<keyword evidence="1" id="KW-1133">Transmembrane helix</keyword>
<name>A0ABU2CER0_9BURK</name>
<organism evidence="2 3">
    <name type="scientific">Rhodoferax ferrireducens</name>
    <dbReference type="NCBI Taxonomy" id="192843"/>
    <lineage>
        <taxon>Bacteria</taxon>
        <taxon>Pseudomonadati</taxon>
        <taxon>Pseudomonadota</taxon>
        <taxon>Betaproteobacteria</taxon>
        <taxon>Burkholderiales</taxon>
        <taxon>Comamonadaceae</taxon>
        <taxon>Rhodoferax</taxon>
    </lineage>
</organism>
<gene>
    <name evidence="2" type="ORF">J2X19_004518</name>
</gene>
<evidence type="ECO:0000313" key="2">
    <source>
        <dbReference type="EMBL" id="MDR7379822.1"/>
    </source>
</evidence>
<keyword evidence="1" id="KW-0472">Membrane</keyword>
<keyword evidence="3" id="KW-1185">Reference proteome</keyword>